<dbReference type="PANTHER" id="PTHR13096">
    <property type="entry name" value="MINA53 MYC INDUCED NUCLEAR ANTIGEN"/>
    <property type="match status" value="1"/>
</dbReference>
<dbReference type="PROSITE" id="PS51184">
    <property type="entry name" value="JMJC"/>
    <property type="match status" value="1"/>
</dbReference>
<evidence type="ECO:0000313" key="6">
    <source>
        <dbReference type="Proteomes" id="UP001371218"/>
    </source>
</evidence>
<keyword evidence="6" id="KW-1185">Reference proteome</keyword>
<dbReference type="SUPFAM" id="SSF51197">
    <property type="entry name" value="Clavaminate synthase-like"/>
    <property type="match status" value="1"/>
</dbReference>
<organism evidence="5 6">
    <name type="scientific">Ideonella lacteola</name>
    <dbReference type="NCBI Taxonomy" id="2984193"/>
    <lineage>
        <taxon>Bacteria</taxon>
        <taxon>Pseudomonadati</taxon>
        <taxon>Pseudomonadota</taxon>
        <taxon>Betaproteobacteria</taxon>
        <taxon>Burkholderiales</taxon>
        <taxon>Sphaerotilaceae</taxon>
        <taxon>Ideonella</taxon>
    </lineage>
</organism>
<sequence length="392" mass="43595">MPTFAEFIAPFDPAEFRTHYYGRKPLHIAANGPSRGNPMPWQSFNDILNLTSFWNEDTLKVFYQNRLALRENYCDATDPSPGAKAPANPRKVKALLGFGASLVANQIQRASAPVAALVHMLQREFGAGAGANAYCSFQKIQAFNTHYDLHDVFALQTEGEKLWRIYEARADNPTTPTPPGDEAEKWLVASRGRLMTEVLMRPGDILYLPRGQYHDAITGAEASLHVTFWVKPATGLSLFKLLESAAAAESAFRADLPDPRDTEAMAAHLAGLARHLDRLMTSPSFQIEVRNHQRSLASQAPGFELPSRQRAQYFSTAKRGDIIRRTDGFGVEIDGKHVEVGATYPAVAWLLQQRLFSMEDLLARFPFVDEAEMHAVLQQLLAVDAIVVADMR</sequence>
<proteinExistence type="predicted"/>
<gene>
    <name evidence="5" type="ORF">AACH06_18485</name>
</gene>
<dbReference type="Pfam" id="PF08007">
    <property type="entry name" value="JmjC_2"/>
    <property type="match status" value="1"/>
</dbReference>
<evidence type="ECO:0000256" key="1">
    <source>
        <dbReference type="ARBA" id="ARBA00001954"/>
    </source>
</evidence>
<dbReference type="InterPro" id="IPR003347">
    <property type="entry name" value="JmjC_dom"/>
</dbReference>
<evidence type="ECO:0000256" key="3">
    <source>
        <dbReference type="ARBA" id="ARBA00023004"/>
    </source>
</evidence>
<dbReference type="Gene3D" id="2.60.120.650">
    <property type="entry name" value="Cupin"/>
    <property type="match status" value="1"/>
</dbReference>
<reference evidence="5 6" key="1">
    <citation type="submission" date="2024-04" db="EMBL/GenBank/DDBJ databases">
        <title>Novel species of the genus Ideonella isolated from streams.</title>
        <authorList>
            <person name="Lu H."/>
        </authorList>
    </citation>
    <scope>NUCLEOTIDE SEQUENCE [LARGE SCALE GENOMIC DNA]</scope>
    <source>
        <strain evidence="5 6">DXS29W</strain>
    </source>
</reference>
<dbReference type="InterPro" id="IPR039994">
    <property type="entry name" value="NO66-like"/>
</dbReference>
<evidence type="ECO:0000259" key="4">
    <source>
        <dbReference type="PROSITE" id="PS51184"/>
    </source>
</evidence>
<comment type="cofactor">
    <cofactor evidence="1">
        <name>Fe(2+)</name>
        <dbReference type="ChEBI" id="CHEBI:29033"/>
    </cofactor>
</comment>
<dbReference type="EMBL" id="JBBUTG010000012">
    <property type="protein sequence ID" value="MEK8032813.1"/>
    <property type="molecule type" value="Genomic_DNA"/>
</dbReference>
<keyword evidence="3" id="KW-0408">Iron</keyword>
<dbReference type="RefSeq" id="WP_341427231.1">
    <property type="nucleotide sequence ID" value="NZ_JBBUTG010000012.1"/>
</dbReference>
<dbReference type="Proteomes" id="UP001371218">
    <property type="component" value="Unassembled WGS sequence"/>
</dbReference>
<feature type="domain" description="JmjC" evidence="4">
    <location>
        <begin position="74"/>
        <end position="247"/>
    </location>
</feature>
<accession>A0ABU9BS67</accession>
<keyword evidence="2" id="KW-0479">Metal-binding</keyword>
<dbReference type="PANTHER" id="PTHR13096:SF8">
    <property type="entry name" value="RIBOSOMAL OXYGENASE 1"/>
    <property type="match status" value="1"/>
</dbReference>
<evidence type="ECO:0000256" key="2">
    <source>
        <dbReference type="ARBA" id="ARBA00022723"/>
    </source>
</evidence>
<evidence type="ECO:0000313" key="5">
    <source>
        <dbReference type="EMBL" id="MEK8032813.1"/>
    </source>
</evidence>
<comment type="caution">
    <text evidence="5">The sequence shown here is derived from an EMBL/GenBank/DDBJ whole genome shotgun (WGS) entry which is preliminary data.</text>
</comment>
<protein>
    <submittedName>
        <fullName evidence="5">Cupin domain-containing protein</fullName>
    </submittedName>
</protein>
<name>A0ABU9BS67_9BURK</name>